<dbReference type="Pfam" id="PF10101">
    <property type="entry name" value="DUF2339"/>
    <property type="match status" value="2"/>
</dbReference>
<name>A0A849L545_9RHOB</name>
<feature type="transmembrane region" description="Helical" evidence="2">
    <location>
        <begin position="585"/>
        <end position="604"/>
    </location>
</feature>
<evidence type="ECO:0000256" key="1">
    <source>
        <dbReference type="SAM" id="MobiDB-lite"/>
    </source>
</evidence>
<keyword evidence="2" id="KW-1133">Transmembrane helix</keyword>
<feature type="transmembrane region" description="Helical" evidence="2">
    <location>
        <begin position="814"/>
        <end position="833"/>
    </location>
</feature>
<evidence type="ECO:0000313" key="4">
    <source>
        <dbReference type="Proteomes" id="UP000572377"/>
    </source>
</evidence>
<keyword evidence="2" id="KW-0812">Transmembrane</keyword>
<feature type="transmembrane region" description="Helical" evidence="2">
    <location>
        <begin position="6"/>
        <end position="25"/>
    </location>
</feature>
<feature type="transmembrane region" description="Helical" evidence="2">
    <location>
        <begin position="302"/>
        <end position="324"/>
    </location>
</feature>
<dbReference type="RefSeq" id="WP_171326402.1">
    <property type="nucleotide sequence ID" value="NZ_JABFBC010000002.1"/>
</dbReference>
<feature type="transmembrane region" description="Helical" evidence="2">
    <location>
        <begin position="445"/>
        <end position="464"/>
    </location>
</feature>
<feature type="transmembrane region" description="Helical" evidence="2">
    <location>
        <begin position="114"/>
        <end position="135"/>
    </location>
</feature>
<dbReference type="PANTHER" id="PTHR38434">
    <property type="entry name" value="BLL2549 PROTEIN"/>
    <property type="match status" value="1"/>
</dbReference>
<accession>A0A849L545</accession>
<feature type="transmembrane region" description="Helical" evidence="2">
    <location>
        <begin position="179"/>
        <end position="197"/>
    </location>
</feature>
<dbReference type="Proteomes" id="UP000572377">
    <property type="component" value="Unassembled WGS sequence"/>
</dbReference>
<dbReference type="InterPro" id="IPR019286">
    <property type="entry name" value="DUF2339_TM"/>
</dbReference>
<dbReference type="PIRSF" id="PIRSF035905">
    <property type="entry name" value="UCP035905_mp"/>
    <property type="match status" value="1"/>
</dbReference>
<feature type="transmembrane region" description="Helical" evidence="2">
    <location>
        <begin position="147"/>
        <end position="167"/>
    </location>
</feature>
<feature type="transmembrane region" description="Helical" evidence="2">
    <location>
        <begin position="560"/>
        <end position="578"/>
    </location>
</feature>
<feature type="transmembrane region" description="Helical" evidence="2">
    <location>
        <begin position="641"/>
        <end position="662"/>
    </location>
</feature>
<feature type="transmembrane region" description="Helical" evidence="2">
    <location>
        <begin position="504"/>
        <end position="524"/>
    </location>
</feature>
<feature type="transmembrane region" description="Helical" evidence="2">
    <location>
        <begin position="674"/>
        <end position="694"/>
    </location>
</feature>
<dbReference type="PANTHER" id="PTHR38434:SF1">
    <property type="entry name" value="BLL2549 PROTEIN"/>
    <property type="match status" value="1"/>
</dbReference>
<feature type="transmembrane region" description="Helical" evidence="2">
    <location>
        <begin position="865"/>
        <end position="884"/>
    </location>
</feature>
<feature type="transmembrane region" description="Helical" evidence="2">
    <location>
        <begin position="610"/>
        <end position="629"/>
    </location>
</feature>
<gene>
    <name evidence="3" type="ORF">HMH01_14100</name>
</gene>
<dbReference type="EMBL" id="JABFBC010000002">
    <property type="protein sequence ID" value="NNU81568.1"/>
    <property type="molecule type" value="Genomic_DNA"/>
</dbReference>
<feature type="transmembrane region" description="Helical" evidence="2">
    <location>
        <begin position="254"/>
        <end position="270"/>
    </location>
</feature>
<feature type="transmembrane region" description="Helical" evidence="2">
    <location>
        <begin position="842"/>
        <end position="859"/>
    </location>
</feature>
<feature type="transmembrane region" description="Helical" evidence="2">
    <location>
        <begin position="774"/>
        <end position="794"/>
    </location>
</feature>
<keyword evidence="4" id="KW-1185">Reference proteome</keyword>
<feature type="transmembrane region" description="Helical" evidence="2">
    <location>
        <begin position="706"/>
        <end position="729"/>
    </location>
</feature>
<protein>
    <submittedName>
        <fullName evidence="3">DUF2339 domain-containing protein</fullName>
    </submittedName>
</protein>
<reference evidence="3 4" key="1">
    <citation type="submission" date="2020-05" db="EMBL/GenBank/DDBJ databases">
        <title>Gimesia benthica sp. nov., a novel planctomycete isolated from a deep-sea water sample of the Northwest Indian Ocean.</title>
        <authorList>
            <person name="Wang J."/>
            <person name="Ruan C."/>
            <person name="Song L."/>
            <person name="Zhu Y."/>
            <person name="Li A."/>
            <person name="Zheng X."/>
            <person name="Wang L."/>
            <person name="Lu Z."/>
            <person name="Huang Y."/>
            <person name="Du W."/>
            <person name="Zhou Y."/>
            <person name="Huang L."/>
            <person name="Dai X."/>
        </authorList>
    </citation>
    <scope>NUCLEOTIDE SEQUENCE [LARGE SCALE GENOMIC DNA]</scope>
    <source>
        <strain evidence="3 4">YYQ-30</strain>
    </source>
</reference>
<feature type="region of interest" description="Disordered" evidence="1">
    <location>
        <begin position="42"/>
        <end position="89"/>
    </location>
</feature>
<dbReference type="InterPro" id="IPR014600">
    <property type="entry name" value="UCP035905_mem"/>
</dbReference>
<feature type="transmembrane region" description="Helical" evidence="2">
    <location>
        <begin position="277"/>
        <end position="296"/>
    </location>
</feature>
<feature type="transmembrane region" description="Helical" evidence="2">
    <location>
        <begin position="741"/>
        <end position="762"/>
    </location>
</feature>
<feature type="compositionally biased region" description="Basic and acidic residues" evidence="1">
    <location>
        <begin position="69"/>
        <end position="78"/>
    </location>
</feature>
<organism evidence="3 4">
    <name type="scientific">Halovulum dunhuangense</name>
    <dbReference type="NCBI Taxonomy" id="1505036"/>
    <lineage>
        <taxon>Bacteria</taxon>
        <taxon>Pseudomonadati</taxon>
        <taxon>Pseudomonadota</taxon>
        <taxon>Alphaproteobacteria</taxon>
        <taxon>Rhodobacterales</taxon>
        <taxon>Paracoccaceae</taxon>
        <taxon>Halovulum</taxon>
    </lineage>
</organism>
<feature type="compositionally biased region" description="Low complexity" evidence="1">
    <location>
        <begin position="42"/>
        <end position="60"/>
    </location>
</feature>
<evidence type="ECO:0000256" key="2">
    <source>
        <dbReference type="SAM" id="Phobius"/>
    </source>
</evidence>
<sequence length="903" mass="94101">MGFIFGLLGVVLLLGLPAAVIWLIVDHRRLSRRVALLERGPDAAAGAPAPSVERSEAPASEPAPPATEEPPRPARDAIAEPASAPPAPADSVPPVIVFRPERLTQLGHWLRDNWFLVVAAVSLGLAGVFLVQYGIESGILTPPMRVLGAVVLGLVLIGAGEGVRRTLASADAQIRETIASAFGGAGLVSIFAGILAARQLYGLIGPELAFAALALTAAGGVLLGWLHGPFLASIGLLGGVAAPFLVGGDAESPYWLYAYFWGVAALGLAIDAARRAAWISTLALLLGHGAAALLYLGQGGGVWFLAFSLVSVAASAAIPVWSLVPRHAGPMAFGALLRAGLPGPQAWPEFPTRLVAGTTLAAAAIAWNVMQDDALSFGAALAVLLLLFAAFVLWLRDAPALDDLAVVPALAALAIVIGGAALGVPGFALFDGWRAPEFEPDTPPPFTVTAIVLGAALASALAGWRALRPGMARATWWSILSAAVAPLTVIALELFWAPRGVLGQWSWALHVIAVAALMTLLAGAHKRVAADRSLRLSAHLVMALTLISLALILWFSFAALTVALAAMLLAAALMDARFDLREMGVFTAVAVPVLLWRLIFVPGIDWAVDGGLIMVVLSHAAVLAALAAARQALRQRARDRQVALVESAFVVTCGVLASAMLFRWFQSLSGAYEGAYWQISLIGSVWLSIALALVRIAPEAGRMRLLPLTLAGLAAVCFVTAMALCLTLASPLGGYLTTVVLGPWILNTLLVAYGLPGALLLAAPHIARLGHPMAVGTLRAAGVFLLAVNVAFEIRHIWRGRNLSVPGVTDPELYSYTLALMLTAAGLMLAAWIRRSPSLRRLGVLAAAVTIAKVFLIDMSGLSGLIRVAAFLGLGLSLAGLALVNRWMTRALAEGVQDRPGAD</sequence>
<feature type="transmembrane region" description="Helical" evidence="2">
    <location>
        <begin position="230"/>
        <end position="248"/>
    </location>
</feature>
<feature type="transmembrane region" description="Helical" evidence="2">
    <location>
        <begin position="536"/>
        <end position="554"/>
    </location>
</feature>
<dbReference type="AlphaFoldDB" id="A0A849L545"/>
<feature type="transmembrane region" description="Helical" evidence="2">
    <location>
        <begin position="476"/>
        <end position="498"/>
    </location>
</feature>
<evidence type="ECO:0000313" key="3">
    <source>
        <dbReference type="EMBL" id="NNU81568.1"/>
    </source>
</evidence>
<keyword evidence="2" id="KW-0472">Membrane</keyword>
<comment type="caution">
    <text evidence="3">The sequence shown here is derived from an EMBL/GenBank/DDBJ whole genome shotgun (WGS) entry which is preliminary data.</text>
</comment>
<feature type="transmembrane region" description="Helical" evidence="2">
    <location>
        <begin position="407"/>
        <end position="430"/>
    </location>
</feature>
<feature type="transmembrane region" description="Helical" evidence="2">
    <location>
        <begin position="375"/>
        <end position="395"/>
    </location>
</feature>
<proteinExistence type="predicted"/>